<reference evidence="1 2" key="1">
    <citation type="submission" date="2020-01" db="EMBL/GenBank/DDBJ databases">
        <authorList>
            <consortium name="DOE Joint Genome Institute"/>
            <person name="Haridas S."/>
            <person name="Albert R."/>
            <person name="Binder M."/>
            <person name="Bloem J."/>
            <person name="Labutti K."/>
            <person name="Salamov A."/>
            <person name="Andreopoulos B."/>
            <person name="Baker S.E."/>
            <person name="Barry K."/>
            <person name="Bills G."/>
            <person name="Bluhm B.H."/>
            <person name="Cannon C."/>
            <person name="Castanera R."/>
            <person name="Culley D.E."/>
            <person name="Daum C."/>
            <person name="Ezra D."/>
            <person name="Gonzalez J.B."/>
            <person name="Henrissat B."/>
            <person name="Kuo A."/>
            <person name="Liang C."/>
            <person name="Lipzen A."/>
            <person name="Lutzoni F."/>
            <person name="Magnuson J."/>
            <person name="Mondo S."/>
            <person name="Nolan M."/>
            <person name="Ohm R."/>
            <person name="Pangilinan J."/>
            <person name="Park H.-J.H."/>
            <person name="Ramirez L."/>
            <person name="Alfaro M."/>
            <person name="Sun H."/>
            <person name="Tritt A."/>
            <person name="Yoshinaga Y."/>
            <person name="Zwiers L.-H.L."/>
            <person name="Turgeon B.G."/>
            <person name="Goodwin S.B."/>
            <person name="Spatafora J.W."/>
            <person name="Crous P.W."/>
            <person name="Grigoriev I.V."/>
        </authorList>
    </citation>
    <scope>NUCLEOTIDE SEQUENCE [LARGE SCALE GENOMIC DNA]</scope>
    <source>
        <strain evidence="1 2">CBS 611.86</strain>
    </source>
</reference>
<keyword evidence="2" id="KW-1185">Reference proteome</keyword>
<gene>
    <name evidence="1" type="ORF">BDV95DRAFT_613642</name>
</gene>
<name>A0A7C8MGW8_9PLEO</name>
<proteinExistence type="predicted"/>
<accession>A0A7C8MGW8</accession>
<dbReference type="Proteomes" id="UP000481861">
    <property type="component" value="Unassembled WGS sequence"/>
</dbReference>
<comment type="caution">
    <text evidence="1">The sequence shown here is derived from an EMBL/GenBank/DDBJ whole genome shotgun (WGS) entry which is preliminary data.</text>
</comment>
<protein>
    <submittedName>
        <fullName evidence="1">Uncharacterized protein</fullName>
    </submittedName>
</protein>
<sequence length="188" mass="21635">MDLAAEFEFFLLSYEELCIGIYSFFCGLSWTWFLIEFIEYEDSPPTLPSPPPLIDLSEDTDEAPPSRVIPGMFNPETFETSYSVGPPEQYWIVEKFNSIKQVRPRDLIRAQSIDITDWSGESRRIPGMFAEEGFGKWYPEADQADGDGVLGELRVLKSLACYTWEILAQVVFVLSEIVFWIVYRPFSP</sequence>
<evidence type="ECO:0000313" key="2">
    <source>
        <dbReference type="Proteomes" id="UP000481861"/>
    </source>
</evidence>
<dbReference type="AlphaFoldDB" id="A0A7C8MGW8"/>
<organism evidence="1 2">
    <name type="scientific">Massariosphaeria phaeospora</name>
    <dbReference type="NCBI Taxonomy" id="100035"/>
    <lineage>
        <taxon>Eukaryota</taxon>
        <taxon>Fungi</taxon>
        <taxon>Dikarya</taxon>
        <taxon>Ascomycota</taxon>
        <taxon>Pezizomycotina</taxon>
        <taxon>Dothideomycetes</taxon>
        <taxon>Pleosporomycetidae</taxon>
        <taxon>Pleosporales</taxon>
        <taxon>Pleosporales incertae sedis</taxon>
        <taxon>Massariosphaeria</taxon>
    </lineage>
</organism>
<dbReference type="EMBL" id="JAADJZ010000001">
    <property type="protein sequence ID" value="KAF2877996.1"/>
    <property type="molecule type" value="Genomic_DNA"/>
</dbReference>
<evidence type="ECO:0000313" key="1">
    <source>
        <dbReference type="EMBL" id="KAF2877996.1"/>
    </source>
</evidence>